<dbReference type="GO" id="GO:0005524">
    <property type="term" value="F:ATP binding"/>
    <property type="evidence" value="ECO:0007669"/>
    <property type="project" value="UniProtKB-KW"/>
</dbReference>
<dbReference type="Pfam" id="PF08706">
    <property type="entry name" value="D5_N"/>
    <property type="match status" value="1"/>
</dbReference>
<reference evidence="5" key="1">
    <citation type="submission" date="2019-08" db="EMBL/GenBank/DDBJ databases">
        <authorList>
            <person name="Kucharzyk K."/>
            <person name="Murdoch R.W."/>
            <person name="Higgins S."/>
            <person name="Loffler F."/>
        </authorList>
    </citation>
    <scope>NUCLEOTIDE SEQUENCE</scope>
</reference>
<dbReference type="InterPro" id="IPR045455">
    <property type="entry name" value="NrS-1_pol-like_helicase"/>
</dbReference>
<dbReference type="InterPro" id="IPR006500">
    <property type="entry name" value="Helicase_put_C_phage/plasmid"/>
</dbReference>
<evidence type="ECO:0000256" key="2">
    <source>
        <dbReference type="ARBA" id="ARBA00022801"/>
    </source>
</evidence>
<dbReference type="EMBL" id="VSSQ01006644">
    <property type="protein sequence ID" value="MPM33387.1"/>
    <property type="molecule type" value="Genomic_DNA"/>
</dbReference>
<feature type="domain" description="SF3 helicase" evidence="4">
    <location>
        <begin position="214"/>
        <end position="371"/>
    </location>
</feature>
<dbReference type="Pfam" id="PF19263">
    <property type="entry name" value="DUF5906"/>
    <property type="match status" value="1"/>
</dbReference>
<dbReference type="InterPro" id="IPR027417">
    <property type="entry name" value="P-loop_NTPase"/>
</dbReference>
<evidence type="ECO:0000313" key="5">
    <source>
        <dbReference type="EMBL" id="MPM33387.1"/>
    </source>
</evidence>
<dbReference type="SMART" id="SM00885">
    <property type="entry name" value="D5_N"/>
    <property type="match status" value="1"/>
</dbReference>
<evidence type="ECO:0000256" key="1">
    <source>
        <dbReference type="ARBA" id="ARBA00022741"/>
    </source>
</evidence>
<dbReference type="InterPro" id="IPR014818">
    <property type="entry name" value="Phage/plasmid_primase_P4_C"/>
</dbReference>
<evidence type="ECO:0000256" key="3">
    <source>
        <dbReference type="ARBA" id="ARBA00022840"/>
    </source>
</evidence>
<name>A0A644YYE4_9ZZZZ</name>
<dbReference type="NCBIfam" id="TIGR01613">
    <property type="entry name" value="primase_Cterm"/>
    <property type="match status" value="1"/>
</dbReference>
<dbReference type="Gene3D" id="3.40.50.300">
    <property type="entry name" value="P-loop containing nucleotide triphosphate hydrolases"/>
    <property type="match status" value="1"/>
</dbReference>
<gene>
    <name evidence="5" type="ORF">SDC9_79961</name>
</gene>
<proteinExistence type="predicted"/>
<accession>A0A644YYE4</accession>
<evidence type="ECO:0000259" key="4">
    <source>
        <dbReference type="PROSITE" id="PS51206"/>
    </source>
</evidence>
<dbReference type="PROSITE" id="PS51206">
    <property type="entry name" value="SF3_HELICASE_1"/>
    <property type="match status" value="1"/>
</dbReference>
<comment type="caution">
    <text evidence="5">The sequence shown here is derived from an EMBL/GenBank/DDBJ whole genome shotgun (WGS) entry which is preliminary data.</text>
</comment>
<organism evidence="5">
    <name type="scientific">bioreactor metagenome</name>
    <dbReference type="NCBI Taxonomy" id="1076179"/>
    <lineage>
        <taxon>unclassified sequences</taxon>
        <taxon>metagenomes</taxon>
        <taxon>ecological metagenomes</taxon>
    </lineage>
</organism>
<keyword evidence="2" id="KW-0378">Hydrolase</keyword>
<keyword evidence="1" id="KW-0547">Nucleotide-binding</keyword>
<dbReference type="InterPro" id="IPR051620">
    <property type="entry name" value="ORF904-like_C"/>
</dbReference>
<dbReference type="PANTHER" id="PTHR35372:SF2">
    <property type="entry name" value="SF3 HELICASE DOMAIN-CONTAINING PROTEIN"/>
    <property type="match status" value="1"/>
</dbReference>
<dbReference type="SUPFAM" id="SSF52540">
    <property type="entry name" value="P-loop containing nucleoside triphosphate hydrolases"/>
    <property type="match status" value="1"/>
</dbReference>
<dbReference type="PANTHER" id="PTHR35372">
    <property type="entry name" value="ATP BINDING PROTEIN-RELATED"/>
    <property type="match status" value="1"/>
</dbReference>
<keyword evidence="3" id="KW-0067">ATP-binding</keyword>
<sequence length="401" mass="46567">MVGKANDTGFIEMLELDLEEFKKQFKIIDEEPAIDHSKILNSLFEQIDEVDFRREAGFMNDEQKLSKKHYLVTCIEKILETANRNNWGICRNHDFIYLYNGEYWNLLDNIEYQTFLGIAAEKMGVDKFDARLYTFREQLLKQFLAVANLPNPPQSDKVLINLKNGTFEIDEGRWNLRKQDRNDFLTYQLPFAYGEDARCPVFNRYLNTVLPDIKRQQILAEYLGYLFIKPSVLKLEKALLLYGKGANGKSVFFEIVNALLGGTENVSSFSLQNLTNENGYYRAMLANKLVNYASEINGKLEASIFKQLVSGEPVEARLPYGEPFSLTNYAKLIFNCNQLPREVEQTMAFFRRFLIIPFDVTIPEEKQDKQLAQKIIKNELSGVFNWVLEGLKRLLLQKQFT</sequence>
<protein>
    <recommendedName>
        <fullName evidence="4">SF3 helicase domain-containing protein</fullName>
    </recommendedName>
</protein>
<dbReference type="AlphaFoldDB" id="A0A644YYE4"/>
<dbReference type="GO" id="GO:0016787">
    <property type="term" value="F:hydrolase activity"/>
    <property type="evidence" value="ECO:0007669"/>
    <property type="project" value="UniProtKB-KW"/>
</dbReference>
<dbReference type="InterPro" id="IPR014015">
    <property type="entry name" value="Helicase_SF3_DNA-vir"/>
</dbReference>